<dbReference type="InterPro" id="IPR009019">
    <property type="entry name" value="KH_sf_prok-type"/>
</dbReference>
<organism evidence="4">
    <name type="scientific">Dictyoglomus thermophilum</name>
    <dbReference type="NCBI Taxonomy" id="14"/>
    <lineage>
        <taxon>Bacteria</taxon>
        <taxon>Pseudomonadati</taxon>
        <taxon>Dictyoglomota</taxon>
        <taxon>Dictyoglomia</taxon>
        <taxon>Dictyoglomales</taxon>
        <taxon>Dictyoglomaceae</taxon>
        <taxon>Dictyoglomus</taxon>
    </lineage>
</organism>
<accession>A0A7C3MHR9</accession>
<dbReference type="PANTHER" id="PTHR34654:SF1">
    <property type="entry name" value="RNA-BINDING PROTEIN KHPA"/>
    <property type="match status" value="1"/>
</dbReference>
<dbReference type="InterPro" id="IPR020627">
    <property type="entry name" value="KhpA"/>
</dbReference>
<dbReference type="SUPFAM" id="SSF54814">
    <property type="entry name" value="Prokaryotic type KH domain (KH-domain type II)"/>
    <property type="match status" value="1"/>
</dbReference>
<comment type="subcellular location">
    <subcellularLocation>
        <location evidence="3">Cytoplasm</location>
    </subcellularLocation>
</comment>
<proteinExistence type="inferred from homology"/>
<dbReference type="PANTHER" id="PTHR34654">
    <property type="entry name" value="UPF0109 PROTEIN SCO5592"/>
    <property type="match status" value="1"/>
</dbReference>
<keyword evidence="2 3" id="KW-0694">RNA-binding</keyword>
<keyword evidence="3" id="KW-0133">Cell shape</keyword>
<dbReference type="PROSITE" id="PS50084">
    <property type="entry name" value="KH_TYPE_1"/>
    <property type="match status" value="1"/>
</dbReference>
<dbReference type="Pfam" id="PF13083">
    <property type="entry name" value="KH_KhpA-B"/>
    <property type="match status" value="1"/>
</dbReference>
<evidence type="ECO:0000256" key="1">
    <source>
        <dbReference type="ARBA" id="ARBA00022490"/>
    </source>
</evidence>
<reference evidence="4" key="1">
    <citation type="journal article" date="2020" name="mSystems">
        <title>Genome- and Community-Level Interaction Insights into Carbon Utilization and Element Cycling Functions of Hydrothermarchaeota in Hydrothermal Sediment.</title>
        <authorList>
            <person name="Zhou Z."/>
            <person name="Liu Y."/>
            <person name="Xu W."/>
            <person name="Pan J."/>
            <person name="Luo Z.H."/>
            <person name="Li M."/>
        </authorList>
    </citation>
    <scope>NUCLEOTIDE SEQUENCE [LARGE SCALE GENOMIC DNA]</scope>
    <source>
        <strain evidence="4">SpSt-81</strain>
    </source>
</reference>
<dbReference type="InterPro" id="IPR015946">
    <property type="entry name" value="KH_dom-like_a/b"/>
</dbReference>
<comment type="function">
    <text evidence="3">A probable RNA chaperone. Forms a complex with KhpB which binds to cellular RNA and controls its expression. Plays a role in peptidoglycan (PG) homeostasis and cell length regulation.</text>
</comment>
<dbReference type="GO" id="GO:0005737">
    <property type="term" value="C:cytoplasm"/>
    <property type="evidence" value="ECO:0007669"/>
    <property type="project" value="UniProtKB-SubCell"/>
</dbReference>
<dbReference type="AlphaFoldDB" id="A0A7C3MHR9"/>
<protein>
    <recommendedName>
        <fullName evidence="3">RNA-binding protein KhpA</fullName>
    </recommendedName>
    <alternativeName>
        <fullName evidence="3">KH-domain protein A</fullName>
    </alternativeName>
</protein>
<keyword evidence="3" id="KW-0143">Chaperone</keyword>
<dbReference type="GO" id="GO:0071555">
    <property type="term" value="P:cell wall organization"/>
    <property type="evidence" value="ECO:0007669"/>
    <property type="project" value="UniProtKB-KW"/>
</dbReference>
<dbReference type="GO" id="GO:0003723">
    <property type="term" value="F:RNA binding"/>
    <property type="evidence" value="ECO:0007669"/>
    <property type="project" value="UniProtKB-UniRule"/>
</dbReference>
<dbReference type="EMBL" id="DTIN01000014">
    <property type="protein sequence ID" value="HFX13410.1"/>
    <property type="molecule type" value="Genomic_DNA"/>
</dbReference>
<dbReference type="CDD" id="cd22533">
    <property type="entry name" value="KH-II_YlqC-like"/>
    <property type="match status" value="1"/>
</dbReference>
<comment type="subunit">
    <text evidence="3">Forms a complex with KhpB.</text>
</comment>
<comment type="similarity">
    <text evidence="3">Belongs to the KhpA RNA-binding protein family.</text>
</comment>
<dbReference type="GO" id="GO:0009252">
    <property type="term" value="P:peptidoglycan biosynthetic process"/>
    <property type="evidence" value="ECO:0007669"/>
    <property type="project" value="UniProtKB-UniRule"/>
</dbReference>
<evidence type="ECO:0000256" key="2">
    <source>
        <dbReference type="ARBA" id="ARBA00022884"/>
    </source>
</evidence>
<evidence type="ECO:0000313" key="4">
    <source>
        <dbReference type="EMBL" id="HFX13410.1"/>
    </source>
</evidence>
<dbReference type="HAMAP" id="MF_00088">
    <property type="entry name" value="KhpA"/>
    <property type="match status" value="1"/>
</dbReference>
<keyword evidence="1 3" id="KW-0963">Cytoplasm</keyword>
<dbReference type="GO" id="GO:0008360">
    <property type="term" value="P:regulation of cell shape"/>
    <property type="evidence" value="ECO:0007669"/>
    <property type="project" value="UniProtKB-KW"/>
</dbReference>
<sequence>MKELLEYIVKAIVQKPEEVEVREVEGTKSVILEVKVAPEDRGRVIGKQGQTVKALQTIIRVAGLKKGKKVVIEVLQ</sequence>
<dbReference type="Gene3D" id="3.30.300.20">
    <property type="match status" value="1"/>
</dbReference>
<evidence type="ECO:0000256" key="3">
    <source>
        <dbReference type="HAMAP-Rule" id="MF_00088"/>
    </source>
</evidence>
<name>A0A7C3MHR9_DICTH</name>
<gene>
    <name evidence="3" type="primary">khpA</name>
    <name evidence="4" type="ORF">ENW00_04510</name>
</gene>
<comment type="caution">
    <text evidence="4">The sequence shown here is derived from an EMBL/GenBank/DDBJ whole genome shotgun (WGS) entry which is preliminary data.</text>
</comment>
<keyword evidence="3" id="KW-0961">Cell wall biogenesis/degradation</keyword>